<evidence type="ECO:0000313" key="2">
    <source>
        <dbReference type="EMBL" id="GLZ81094.1"/>
    </source>
</evidence>
<feature type="transmembrane region" description="Helical" evidence="1">
    <location>
        <begin position="113"/>
        <end position="131"/>
    </location>
</feature>
<organism evidence="2 3">
    <name type="scientific">Actinorhabdospora filicis</name>
    <dbReference type="NCBI Taxonomy" id="1785913"/>
    <lineage>
        <taxon>Bacteria</taxon>
        <taxon>Bacillati</taxon>
        <taxon>Actinomycetota</taxon>
        <taxon>Actinomycetes</taxon>
        <taxon>Micromonosporales</taxon>
        <taxon>Micromonosporaceae</taxon>
        <taxon>Actinorhabdospora</taxon>
    </lineage>
</organism>
<comment type="caution">
    <text evidence="2">The sequence shown here is derived from an EMBL/GenBank/DDBJ whole genome shotgun (WGS) entry which is preliminary data.</text>
</comment>
<feature type="transmembrane region" description="Helical" evidence="1">
    <location>
        <begin position="87"/>
        <end position="107"/>
    </location>
</feature>
<evidence type="ECO:0000313" key="3">
    <source>
        <dbReference type="Proteomes" id="UP001165079"/>
    </source>
</evidence>
<reference evidence="2" key="1">
    <citation type="submission" date="2023-03" db="EMBL/GenBank/DDBJ databases">
        <title>Actinorhabdospora filicis NBRC 111898.</title>
        <authorList>
            <person name="Ichikawa N."/>
            <person name="Sato H."/>
            <person name="Tonouchi N."/>
        </authorList>
    </citation>
    <scope>NUCLEOTIDE SEQUENCE</scope>
    <source>
        <strain evidence="2">NBRC 111898</strain>
    </source>
</reference>
<dbReference type="EMBL" id="BSTX01000005">
    <property type="protein sequence ID" value="GLZ81094.1"/>
    <property type="molecule type" value="Genomic_DNA"/>
</dbReference>
<dbReference type="Pfam" id="PF13398">
    <property type="entry name" value="Peptidase_M50B"/>
    <property type="match status" value="1"/>
</dbReference>
<feature type="transmembrane region" description="Helical" evidence="1">
    <location>
        <begin position="162"/>
        <end position="180"/>
    </location>
</feature>
<dbReference type="Proteomes" id="UP001165079">
    <property type="component" value="Unassembled WGS sequence"/>
</dbReference>
<evidence type="ECO:0000256" key="1">
    <source>
        <dbReference type="SAM" id="Phobius"/>
    </source>
</evidence>
<dbReference type="AlphaFoldDB" id="A0A9W6WBY1"/>
<feature type="transmembrane region" description="Helical" evidence="1">
    <location>
        <begin position="208"/>
        <end position="227"/>
    </location>
</feature>
<gene>
    <name evidence="2" type="ORF">Afil01_59010</name>
</gene>
<keyword evidence="1" id="KW-0812">Transmembrane</keyword>
<keyword evidence="1" id="KW-0472">Membrane</keyword>
<sequence>MGDVLDKLVATQPTPPLYIVIVTAVLALGVVIWRPLWKPARNIVTIAHEGGHALIALLTGRRLHGIRLHSDTSGLTMTYGSQRGPSAVFTLMAGYMAPALIGLGASFLISQGLIVMLLWAILALLVAMALFIRNVYGWIAMILTAFAVFALVWWAPANVQTAIAYGGAWFLLVGSVRPVAETWTHRRRPGVERTTDPDQLAGITKIPAVVWIGMFYLVTLGSLVLGAKNLIGFSFPG</sequence>
<name>A0A9W6WBY1_9ACTN</name>
<keyword evidence="3" id="KW-1185">Reference proteome</keyword>
<dbReference type="InterPro" id="IPR049500">
    <property type="entry name" value="Peptidase_M50B-like"/>
</dbReference>
<dbReference type="RefSeq" id="WP_285666460.1">
    <property type="nucleotide sequence ID" value="NZ_BSTX01000005.1"/>
</dbReference>
<feature type="transmembrane region" description="Helical" evidence="1">
    <location>
        <begin position="15"/>
        <end position="33"/>
    </location>
</feature>
<keyword evidence="1" id="KW-1133">Transmembrane helix</keyword>
<protein>
    <submittedName>
        <fullName evidence="2">Membrane protein</fullName>
    </submittedName>
</protein>
<accession>A0A9W6WBY1</accession>
<feature type="transmembrane region" description="Helical" evidence="1">
    <location>
        <begin position="138"/>
        <end position="156"/>
    </location>
</feature>
<proteinExistence type="predicted"/>